<dbReference type="InterPro" id="IPR016785">
    <property type="entry name" value="ComGD"/>
</dbReference>
<dbReference type="EMBL" id="RJQC01000001">
    <property type="protein sequence ID" value="RNM31718.1"/>
    <property type="molecule type" value="Genomic_DNA"/>
</dbReference>
<dbReference type="PIRSF" id="PIRSF021292">
    <property type="entry name" value="Competence_ComGD"/>
    <property type="match status" value="1"/>
</dbReference>
<accession>A0A3N0I498</accession>
<evidence type="ECO:0000256" key="1">
    <source>
        <dbReference type="SAM" id="Phobius"/>
    </source>
</evidence>
<dbReference type="OrthoDB" id="1654438at2"/>
<keyword evidence="1" id="KW-0812">Transmembrane</keyword>
<reference evidence="2 3" key="1">
    <citation type="submission" date="2018-11" db="EMBL/GenBank/DDBJ databases">
        <title>Clostridium sp. nov., a member of the family Erysipelotrichaceae isolated from pig faeces.</title>
        <authorList>
            <person name="Chang Y.-H."/>
        </authorList>
    </citation>
    <scope>NUCLEOTIDE SEQUENCE [LARGE SCALE GENOMIC DNA]</scope>
    <source>
        <strain evidence="2 3">YH-panp20</strain>
    </source>
</reference>
<dbReference type="GO" id="GO:0030420">
    <property type="term" value="P:establishment of competence for transformation"/>
    <property type="evidence" value="ECO:0007669"/>
    <property type="project" value="InterPro"/>
</dbReference>
<dbReference type="RefSeq" id="WP_128519877.1">
    <property type="nucleotide sequence ID" value="NZ_CAUWBR010000017.1"/>
</dbReference>
<evidence type="ECO:0000313" key="3">
    <source>
        <dbReference type="Proteomes" id="UP000276568"/>
    </source>
</evidence>
<keyword evidence="3" id="KW-1185">Reference proteome</keyword>
<name>A0A3N0I498_9FIRM</name>
<proteinExistence type="predicted"/>
<protein>
    <submittedName>
        <fullName evidence="2">Type II secretion system protein</fullName>
    </submittedName>
</protein>
<sequence>MEMRKPNNGFTMLQTLFVLMIFCILAIQVRPYRPSLRLFMKQMLDQSILMQERAMREKREVSVIWSDHSVSFDGHSLRYPSSVSCESATYHYNAKGNISNALTITCYQGKTSSRLIFQLGSGRGRLE</sequence>
<feature type="transmembrane region" description="Helical" evidence="1">
    <location>
        <begin position="12"/>
        <end position="32"/>
    </location>
</feature>
<comment type="caution">
    <text evidence="2">The sequence shown here is derived from an EMBL/GenBank/DDBJ whole genome shotgun (WGS) entry which is preliminary data.</text>
</comment>
<dbReference type="Proteomes" id="UP000276568">
    <property type="component" value="Unassembled WGS sequence"/>
</dbReference>
<organism evidence="2 3">
    <name type="scientific">Absicoccus porci</name>
    <dbReference type="NCBI Taxonomy" id="2486576"/>
    <lineage>
        <taxon>Bacteria</taxon>
        <taxon>Bacillati</taxon>
        <taxon>Bacillota</taxon>
        <taxon>Erysipelotrichia</taxon>
        <taxon>Erysipelotrichales</taxon>
        <taxon>Erysipelotrichaceae</taxon>
        <taxon>Absicoccus</taxon>
    </lineage>
</organism>
<dbReference type="AlphaFoldDB" id="A0A3N0I498"/>
<keyword evidence="1" id="KW-0472">Membrane</keyword>
<gene>
    <name evidence="2" type="ORF">EDX97_03965</name>
</gene>
<evidence type="ECO:0000313" key="2">
    <source>
        <dbReference type="EMBL" id="RNM31718.1"/>
    </source>
</evidence>
<keyword evidence="1" id="KW-1133">Transmembrane helix</keyword>